<dbReference type="InterPro" id="IPR037070">
    <property type="entry name" value="Formiminotransferase_C_sf"/>
</dbReference>
<keyword evidence="4" id="KW-0963">Cytoplasm</keyword>
<name>A0A2V3HSD4_9ARCH</name>
<evidence type="ECO:0000259" key="8">
    <source>
        <dbReference type="SMART" id="SM01221"/>
    </source>
</evidence>
<accession>A0A2V3HSD4</accession>
<dbReference type="Gene3D" id="3.30.70.670">
    <property type="entry name" value="Formiminotransferase, C-terminal subdomain"/>
    <property type="match status" value="1"/>
</dbReference>
<dbReference type="SUPFAM" id="SSF55116">
    <property type="entry name" value="Formiminotransferase domain of formiminotransferase-cyclodeaminase"/>
    <property type="match status" value="2"/>
</dbReference>
<dbReference type="GO" id="GO:0005542">
    <property type="term" value="F:folic acid binding"/>
    <property type="evidence" value="ECO:0007669"/>
    <property type="project" value="UniProtKB-KW"/>
</dbReference>
<dbReference type="InterPro" id="IPR022384">
    <property type="entry name" value="FormiminoTrfase_cat_dom_sf"/>
</dbReference>
<dbReference type="InterPro" id="IPR004227">
    <property type="entry name" value="Formiminotransferase_cat"/>
</dbReference>
<keyword evidence="6" id="KW-0369">Histidine metabolism</keyword>
<dbReference type="GO" id="GO:0030409">
    <property type="term" value="F:glutamate formimidoyltransferase activity"/>
    <property type="evidence" value="ECO:0007669"/>
    <property type="project" value="UniProtKB-EC"/>
</dbReference>
<evidence type="ECO:0000256" key="6">
    <source>
        <dbReference type="ARBA" id="ARBA00022808"/>
    </source>
</evidence>
<dbReference type="Pfam" id="PF02971">
    <property type="entry name" value="FTCD"/>
    <property type="match status" value="1"/>
</dbReference>
<dbReference type="Pfam" id="PF07837">
    <property type="entry name" value="FTCD_N"/>
    <property type="match status" value="1"/>
</dbReference>
<proteinExistence type="predicted"/>
<dbReference type="GO" id="GO:0019556">
    <property type="term" value="P:L-histidine catabolic process to glutamate and formamide"/>
    <property type="evidence" value="ECO:0007669"/>
    <property type="project" value="UniProtKB-UniPathway"/>
</dbReference>
<evidence type="ECO:0000256" key="2">
    <source>
        <dbReference type="ARBA" id="ARBA00005082"/>
    </source>
</evidence>
<dbReference type="SMART" id="SM01222">
    <property type="entry name" value="FTCD_N"/>
    <property type="match status" value="1"/>
</dbReference>
<dbReference type="GO" id="GO:0019557">
    <property type="term" value="P:L-histidine catabolic process to glutamate and formate"/>
    <property type="evidence" value="ECO:0007669"/>
    <property type="project" value="UniProtKB-UniPathway"/>
</dbReference>
<dbReference type="EMBL" id="PSPG01000004">
    <property type="protein sequence ID" value="PXF21945.1"/>
    <property type="molecule type" value="Genomic_DNA"/>
</dbReference>
<dbReference type="SMART" id="SM01221">
    <property type="entry name" value="FTCD"/>
    <property type="match status" value="1"/>
</dbReference>
<dbReference type="InterPro" id="IPR051623">
    <property type="entry name" value="FTCD"/>
</dbReference>
<evidence type="ECO:0000313" key="11">
    <source>
        <dbReference type="Proteomes" id="UP000248161"/>
    </source>
</evidence>
<keyword evidence="5 10" id="KW-0808">Transferase</keyword>
<sequence>MPRPRIVSDRWIECVPNISEGRDEEVIEEIVDSARGFHGSAVLSAEPDADYNRTVITIAGQAEPVTQAVISLIRKSAELIDMRLHSGSHPRMGAVDVCPFVPLAEGTHGDCMASATSVMEAVGDDIPVYLYGDAATSQPRAQLAKLRRGQYEALEARLSGGVWDDEDTRFPDRWSGSWGESEKRFGAMAVGVRPVLVAFNVNVDESEPLVSKAAAQLIRTSGRLIKGTDGKKMRIPGMLQNVQGMGVGLPTKGICQVSMNLQDVSITPLHMAFEAVNSIAADHGVSTCGSELIGLVPLSAVLESGRWYHEDPGSANAEELVDAAVMGLGLDQLEPFDAHNSIIEWSLARNLGD</sequence>
<dbReference type="AlphaFoldDB" id="A0A2V3HSD4"/>
<comment type="caution">
    <text evidence="10">The sequence shown here is derived from an EMBL/GenBank/DDBJ whole genome shotgun (WGS) entry which is preliminary data.</text>
</comment>
<dbReference type="InterPro" id="IPR013802">
    <property type="entry name" value="Formiminotransferase_C"/>
</dbReference>
<dbReference type="NCBIfam" id="TIGR02024">
    <property type="entry name" value="FtcD"/>
    <property type="match status" value="1"/>
</dbReference>
<evidence type="ECO:0000256" key="3">
    <source>
        <dbReference type="ARBA" id="ARBA00012252"/>
    </source>
</evidence>
<evidence type="ECO:0000256" key="4">
    <source>
        <dbReference type="ARBA" id="ARBA00022490"/>
    </source>
</evidence>
<dbReference type="InterPro" id="IPR012886">
    <property type="entry name" value="Formiminotransferase_N"/>
</dbReference>
<feature type="domain" description="Formiminotransferase N-terminal subdomain" evidence="9">
    <location>
        <begin position="10"/>
        <end position="194"/>
    </location>
</feature>
<dbReference type="Proteomes" id="UP000248161">
    <property type="component" value="Unassembled WGS sequence"/>
</dbReference>
<dbReference type="InterPro" id="IPR037064">
    <property type="entry name" value="Formiminotransferase_N_sf"/>
</dbReference>
<dbReference type="GO" id="GO:0005737">
    <property type="term" value="C:cytoplasm"/>
    <property type="evidence" value="ECO:0007669"/>
    <property type="project" value="UniProtKB-SubCell"/>
</dbReference>
<comment type="pathway">
    <text evidence="2">Amino-acid degradation; L-histidine degradation into L-glutamate; L-glutamate from N-formimidoyl-L-glutamate (transferase route): step 1/1.</text>
</comment>
<dbReference type="EC" id="2.1.2.5" evidence="3"/>
<evidence type="ECO:0000313" key="10">
    <source>
        <dbReference type="EMBL" id="PXF21945.1"/>
    </source>
</evidence>
<gene>
    <name evidence="10" type="primary">ftcD</name>
    <name evidence="10" type="ORF">CXX69_02230</name>
</gene>
<protein>
    <recommendedName>
        <fullName evidence="3">glutamate formimidoyltransferase</fullName>
        <ecNumber evidence="3">2.1.2.5</ecNumber>
    </recommendedName>
</protein>
<organism evidence="10 11">
    <name type="scientific">Candidatus Thalassarchaeum betae</name>
    <dbReference type="NCBI Taxonomy" id="2599289"/>
    <lineage>
        <taxon>Archaea</taxon>
        <taxon>Methanobacteriati</taxon>
        <taxon>Thermoplasmatota</taxon>
        <taxon>Candidatus Poseidoniia</taxon>
        <taxon>Candidatus Poseidoniales</taxon>
        <taxon>Candidatus Thalassarchaeaceae</taxon>
        <taxon>Candidatus Thalassarchaeum</taxon>
    </lineage>
</organism>
<dbReference type="UniPathway" id="UPA00379">
    <property type="reaction ID" value="UER00555"/>
</dbReference>
<dbReference type="PANTHER" id="PTHR12234:SF1">
    <property type="entry name" value="FORMIMINOTRANSFERASE N-TERMINAL SUBDOMAIN-CONTAINING PROTEIN"/>
    <property type="match status" value="1"/>
</dbReference>
<keyword evidence="7" id="KW-0290">Folate-binding</keyword>
<evidence type="ECO:0000259" key="9">
    <source>
        <dbReference type="SMART" id="SM01222"/>
    </source>
</evidence>
<reference evidence="10 11" key="1">
    <citation type="journal article" date="2015" name="Nat. Commun.">
        <title>Genomic and transcriptomic evidence for scavenging of diverse organic compounds by widespread deep-sea archaea.</title>
        <authorList>
            <person name="Li M."/>
            <person name="Baker B.J."/>
            <person name="Anantharaman K."/>
            <person name="Jain S."/>
            <person name="Breier J.A."/>
            <person name="Dick G.J."/>
        </authorList>
    </citation>
    <scope>NUCLEOTIDE SEQUENCE [LARGE SCALE GENOMIC DNA]</scope>
    <source>
        <strain evidence="10">Cayman_51_deep</strain>
    </source>
</reference>
<evidence type="ECO:0000256" key="7">
    <source>
        <dbReference type="ARBA" id="ARBA00022954"/>
    </source>
</evidence>
<evidence type="ECO:0000256" key="5">
    <source>
        <dbReference type="ARBA" id="ARBA00022679"/>
    </source>
</evidence>
<dbReference type="PANTHER" id="PTHR12234">
    <property type="entry name" value="FORMIMINOTRANSFERASE-CYCLODEAMINASE"/>
    <property type="match status" value="1"/>
</dbReference>
<comment type="subcellular location">
    <subcellularLocation>
        <location evidence="1">Cytoplasm</location>
    </subcellularLocation>
</comment>
<dbReference type="Gene3D" id="3.30.990.10">
    <property type="entry name" value="Formiminotransferase, N-terminal subdomain"/>
    <property type="match status" value="1"/>
</dbReference>
<feature type="domain" description="Formiminotransferase C-terminal subdomain" evidence="8">
    <location>
        <begin position="195"/>
        <end position="346"/>
    </location>
</feature>
<evidence type="ECO:0000256" key="1">
    <source>
        <dbReference type="ARBA" id="ARBA00004496"/>
    </source>
</evidence>